<dbReference type="Proteomes" id="UP001054945">
    <property type="component" value="Unassembled WGS sequence"/>
</dbReference>
<protein>
    <submittedName>
        <fullName evidence="1">Uncharacterized protein</fullName>
    </submittedName>
</protein>
<gene>
    <name evidence="1" type="ORF">CEXT_161191</name>
</gene>
<sequence length="95" mass="10719">MRLILNYESELQLGRNWGDVTTLLDFDNTLQLHLHGLVLHTAIFSNTAHSCPFGFTTLEVTGSLSKLADGTTKMIAIETLHSFMKEKLKCFEISY</sequence>
<accession>A0AAV4TZQ4</accession>
<organism evidence="1 2">
    <name type="scientific">Caerostris extrusa</name>
    <name type="common">Bark spider</name>
    <name type="synonym">Caerostris bankana</name>
    <dbReference type="NCBI Taxonomy" id="172846"/>
    <lineage>
        <taxon>Eukaryota</taxon>
        <taxon>Metazoa</taxon>
        <taxon>Ecdysozoa</taxon>
        <taxon>Arthropoda</taxon>
        <taxon>Chelicerata</taxon>
        <taxon>Arachnida</taxon>
        <taxon>Araneae</taxon>
        <taxon>Araneomorphae</taxon>
        <taxon>Entelegynae</taxon>
        <taxon>Araneoidea</taxon>
        <taxon>Araneidae</taxon>
        <taxon>Caerostris</taxon>
    </lineage>
</organism>
<proteinExistence type="predicted"/>
<dbReference type="EMBL" id="BPLR01011975">
    <property type="protein sequence ID" value="GIY50418.1"/>
    <property type="molecule type" value="Genomic_DNA"/>
</dbReference>
<comment type="caution">
    <text evidence="1">The sequence shown here is derived from an EMBL/GenBank/DDBJ whole genome shotgun (WGS) entry which is preliminary data.</text>
</comment>
<dbReference type="AlphaFoldDB" id="A0AAV4TZQ4"/>
<name>A0AAV4TZQ4_CAEEX</name>
<reference evidence="1 2" key="1">
    <citation type="submission" date="2021-06" db="EMBL/GenBank/DDBJ databases">
        <title>Caerostris extrusa draft genome.</title>
        <authorList>
            <person name="Kono N."/>
            <person name="Arakawa K."/>
        </authorList>
    </citation>
    <scope>NUCLEOTIDE SEQUENCE [LARGE SCALE GENOMIC DNA]</scope>
</reference>
<keyword evidence="2" id="KW-1185">Reference proteome</keyword>
<evidence type="ECO:0000313" key="2">
    <source>
        <dbReference type="Proteomes" id="UP001054945"/>
    </source>
</evidence>
<evidence type="ECO:0000313" key="1">
    <source>
        <dbReference type="EMBL" id="GIY50418.1"/>
    </source>
</evidence>